<accession>A0A2P2QUM7</accession>
<reference evidence="1" key="1">
    <citation type="submission" date="2018-02" db="EMBL/GenBank/DDBJ databases">
        <title>Rhizophora mucronata_Transcriptome.</title>
        <authorList>
            <person name="Meera S.P."/>
            <person name="Sreeshan A."/>
            <person name="Augustine A."/>
        </authorList>
    </citation>
    <scope>NUCLEOTIDE SEQUENCE</scope>
    <source>
        <tissue evidence="1">Leaf</tissue>
    </source>
</reference>
<name>A0A2P2QUM7_RHIMU</name>
<dbReference type="AlphaFoldDB" id="A0A2P2QUM7"/>
<dbReference type="EMBL" id="GGEC01090164">
    <property type="protein sequence ID" value="MBX70648.1"/>
    <property type="molecule type" value="Transcribed_RNA"/>
</dbReference>
<organism evidence="1">
    <name type="scientific">Rhizophora mucronata</name>
    <name type="common">Asiatic mangrove</name>
    <dbReference type="NCBI Taxonomy" id="61149"/>
    <lineage>
        <taxon>Eukaryota</taxon>
        <taxon>Viridiplantae</taxon>
        <taxon>Streptophyta</taxon>
        <taxon>Embryophyta</taxon>
        <taxon>Tracheophyta</taxon>
        <taxon>Spermatophyta</taxon>
        <taxon>Magnoliopsida</taxon>
        <taxon>eudicotyledons</taxon>
        <taxon>Gunneridae</taxon>
        <taxon>Pentapetalae</taxon>
        <taxon>rosids</taxon>
        <taxon>fabids</taxon>
        <taxon>Malpighiales</taxon>
        <taxon>Rhizophoraceae</taxon>
        <taxon>Rhizophora</taxon>
    </lineage>
</organism>
<sequence length="37" mass="4206">MISFSLFLSVRIGFNRSTKYFCPSGHLKSIAFKPVII</sequence>
<evidence type="ECO:0000313" key="1">
    <source>
        <dbReference type="EMBL" id="MBX70648.1"/>
    </source>
</evidence>
<protein>
    <submittedName>
        <fullName evidence="1">Uncharacterized protein</fullName>
    </submittedName>
</protein>
<proteinExistence type="predicted"/>